<evidence type="ECO:0000313" key="3">
    <source>
        <dbReference type="EMBL" id="OTP18795.1"/>
    </source>
</evidence>
<dbReference type="EMBL" id="CP147247">
    <property type="protein sequence ID" value="WYJ88857.1"/>
    <property type="molecule type" value="Genomic_DNA"/>
</dbReference>
<dbReference type="HAMAP" id="MF_01126">
    <property type="entry name" value="UPF0298"/>
    <property type="match status" value="1"/>
</dbReference>
<keyword evidence="1 2" id="KW-0963">Cytoplasm</keyword>
<dbReference type="GO" id="GO:0005737">
    <property type="term" value="C:cytoplasm"/>
    <property type="evidence" value="ECO:0007669"/>
    <property type="project" value="UniProtKB-SubCell"/>
</dbReference>
<comment type="similarity">
    <text evidence="2">Belongs to the UPF0298 family.</text>
</comment>
<name>A0A242KC98_9ENTE</name>
<evidence type="ECO:0000256" key="2">
    <source>
        <dbReference type="HAMAP-Rule" id="MF_01126"/>
    </source>
</evidence>
<dbReference type="Pfam" id="PF09902">
    <property type="entry name" value="DUF2129"/>
    <property type="match status" value="1"/>
</dbReference>
<sequence>MDAGVVVMQVDEEKELIIQKRRSIVVWVYSLKQLKTLKRHGFIQYVSRRMKYVVLYMNEENIETAEEKINSLHFVRKVERSYRPDVEMNFAEKIGTKAAYQYVEEEGFEVEEINTQIRLAENV</sequence>
<dbReference type="InterPro" id="IPR016979">
    <property type="entry name" value="DUF2129"/>
</dbReference>
<keyword evidence="5" id="KW-1185">Reference proteome</keyword>
<protein>
    <recommendedName>
        <fullName evidence="2">UPF0298 protein A5888_000576</fullName>
    </recommendedName>
</protein>
<evidence type="ECO:0000313" key="4">
    <source>
        <dbReference type="EMBL" id="WYJ88857.1"/>
    </source>
</evidence>
<proteinExistence type="inferred from homology"/>
<reference evidence="4" key="3">
    <citation type="submission" date="2024-03" db="EMBL/GenBank/DDBJ databases">
        <title>The Genome Sequence of Enterococcus sp. DIV0242b.</title>
        <authorList>
            <consortium name="The Broad Institute Genomics Platform"/>
            <consortium name="The Broad Institute Microbial Omics Core"/>
            <consortium name="The Broad Institute Genomic Center for Infectious Diseases"/>
            <person name="Earl A."/>
            <person name="Manson A."/>
            <person name="Gilmore M."/>
            <person name="Schwartman J."/>
            <person name="Shea T."/>
            <person name="Abouelleil A."/>
            <person name="Cao P."/>
            <person name="Chapman S."/>
            <person name="Cusick C."/>
            <person name="Young S."/>
            <person name="Neafsey D."/>
            <person name="Nusbaum C."/>
            <person name="Birren B."/>
        </authorList>
    </citation>
    <scope>NUCLEOTIDE SEQUENCE</scope>
    <source>
        <strain evidence="4">9E7_DIV0242</strain>
    </source>
</reference>
<comment type="subcellular location">
    <subcellularLocation>
        <location evidence="2">Cytoplasm</location>
    </subcellularLocation>
</comment>
<evidence type="ECO:0000256" key="1">
    <source>
        <dbReference type="ARBA" id="ARBA00022490"/>
    </source>
</evidence>
<reference evidence="4" key="2">
    <citation type="submission" date="2017-05" db="EMBL/GenBank/DDBJ databases">
        <authorList>
            <consortium name="The Broad Institute Genomics Platform"/>
            <consortium name="The Broad Institute Genomic Center for Infectious Diseases"/>
            <person name="Earl A."/>
            <person name="Manson A."/>
            <person name="Schwartman J."/>
            <person name="Gilmore M."/>
            <person name="Abouelleil A."/>
            <person name="Cao P."/>
            <person name="Chapman S."/>
            <person name="Cusick C."/>
            <person name="Shea T."/>
            <person name="Young S."/>
            <person name="Neafsey D."/>
            <person name="Nusbaum C."/>
            <person name="Birren B."/>
        </authorList>
    </citation>
    <scope>NUCLEOTIDE SEQUENCE</scope>
    <source>
        <strain evidence="4">9E7_DIV0242</strain>
    </source>
</reference>
<reference evidence="3" key="1">
    <citation type="submission" date="2017-05" db="EMBL/GenBank/DDBJ databases">
        <title>The Genome Sequence of Enterococcus sp. 9E7_DIV0242.</title>
        <authorList>
            <consortium name="The Broad Institute Genomics Platform"/>
            <consortium name="The Broad Institute Genomic Center for Infectious Diseases"/>
            <person name="Earl A."/>
            <person name="Manson A."/>
            <person name="Schwartman J."/>
            <person name="Gilmore M."/>
            <person name="Abouelleil A."/>
            <person name="Cao P."/>
            <person name="Chapman S."/>
            <person name="Cusick C."/>
            <person name="Shea T."/>
            <person name="Young S."/>
            <person name="Neafsey D."/>
            <person name="Nusbaum C."/>
            <person name="Birren B."/>
        </authorList>
    </citation>
    <scope>NUCLEOTIDE SEQUENCE [LARGE SCALE GENOMIC DNA]</scope>
    <source>
        <strain evidence="3">9E7_DIV0242</strain>
    </source>
</reference>
<gene>
    <name evidence="4" type="ORF">A5888_000576</name>
    <name evidence="3" type="ORF">A5888_000609</name>
</gene>
<dbReference type="EMBL" id="NGMM01000001">
    <property type="protein sequence ID" value="OTP18795.1"/>
    <property type="molecule type" value="Genomic_DNA"/>
</dbReference>
<dbReference type="Proteomes" id="UP000195141">
    <property type="component" value="Chromosome"/>
</dbReference>
<organism evidence="3">
    <name type="scientific">Candidatus Enterococcus clewellii</name>
    <dbReference type="NCBI Taxonomy" id="1834193"/>
    <lineage>
        <taxon>Bacteria</taxon>
        <taxon>Bacillati</taxon>
        <taxon>Bacillota</taxon>
        <taxon>Bacilli</taxon>
        <taxon>Lactobacillales</taxon>
        <taxon>Enterococcaceae</taxon>
        <taxon>Enterococcus</taxon>
    </lineage>
</organism>
<accession>A0A242KC98</accession>
<dbReference type="AlphaFoldDB" id="A0A242KC98"/>
<evidence type="ECO:0000313" key="5">
    <source>
        <dbReference type="Proteomes" id="UP000195141"/>
    </source>
</evidence>